<dbReference type="SUPFAM" id="SSF50249">
    <property type="entry name" value="Nucleic acid-binding proteins"/>
    <property type="match status" value="1"/>
</dbReference>
<keyword evidence="9 16" id="KW-0547">Nucleotide-binding</keyword>
<keyword evidence="8 16" id="KW-0479">Metal-binding</keyword>
<evidence type="ECO:0000256" key="16">
    <source>
        <dbReference type="HAMAP-Rule" id="MF_00098"/>
    </source>
</evidence>
<feature type="short sequence motif" description="'HIGH' region" evidence="16">
    <location>
        <begin position="15"/>
        <end position="25"/>
    </location>
</feature>
<dbReference type="InterPro" id="IPR007569">
    <property type="entry name" value="DUF559"/>
</dbReference>
<dbReference type="Gene3D" id="2.20.28.20">
    <property type="entry name" value="Methionyl-tRNA synthetase, Zn-domain"/>
    <property type="match status" value="1"/>
</dbReference>
<dbReference type="InterPro" id="IPR012340">
    <property type="entry name" value="NA-bd_OB-fold"/>
</dbReference>
<comment type="function">
    <text evidence="1 16">Is required not only for elongation of protein synthesis but also for the initiation of all mRNA translation through initiator tRNA(fMet) aminoacylation.</text>
</comment>
<dbReference type="InterPro" id="IPR014758">
    <property type="entry name" value="Met-tRNA_synth"/>
</dbReference>
<feature type="short sequence motif" description="'KMSKS' region" evidence="16">
    <location>
        <begin position="350"/>
        <end position="354"/>
    </location>
</feature>
<dbReference type="Gene3D" id="2.40.50.140">
    <property type="entry name" value="Nucleic acid-binding proteins"/>
    <property type="match status" value="1"/>
</dbReference>
<evidence type="ECO:0000259" key="18">
    <source>
        <dbReference type="PROSITE" id="PS50886"/>
    </source>
</evidence>
<feature type="binding site" evidence="16">
    <location>
        <position position="162"/>
    </location>
    <ligand>
        <name>Zn(2+)</name>
        <dbReference type="ChEBI" id="CHEBI:29105"/>
    </ligand>
</feature>
<dbReference type="AlphaFoldDB" id="A0A1F6TEQ6"/>
<dbReference type="CDD" id="cd01038">
    <property type="entry name" value="Endonuclease_DUF559"/>
    <property type="match status" value="1"/>
</dbReference>
<keyword evidence="5 16" id="KW-0963">Cytoplasm</keyword>
<dbReference type="InterPro" id="IPR011335">
    <property type="entry name" value="Restrct_endonuc-II-like"/>
</dbReference>
<dbReference type="SUPFAM" id="SSF52980">
    <property type="entry name" value="Restriction endonuclease-like"/>
    <property type="match status" value="1"/>
</dbReference>
<dbReference type="Gene3D" id="3.40.50.620">
    <property type="entry name" value="HUPs"/>
    <property type="match status" value="1"/>
</dbReference>
<evidence type="ECO:0000256" key="12">
    <source>
        <dbReference type="ARBA" id="ARBA00022884"/>
    </source>
</evidence>
<dbReference type="Gene3D" id="1.10.730.10">
    <property type="entry name" value="Isoleucyl-tRNA Synthetase, Domain 1"/>
    <property type="match status" value="1"/>
</dbReference>
<evidence type="ECO:0000256" key="7">
    <source>
        <dbReference type="ARBA" id="ARBA00022598"/>
    </source>
</evidence>
<evidence type="ECO:0000256" key="11">
    <source>
        <dbReference type="ARBA" id="ARBA00022840"/>
    </source>
</evidence>
<dbReference type="InterPro" id="IPR047216">
    <property type="entry name" value="Endonuclease_DUF559_bact"/>
</dbReference>
<dbReference type="EC" id="6.1.1.10" evidence="16"/>
<evidence type="ECO:0000256" key="5">
    <source>
        <dbReference type="ARBA" id="ARBA00022490"/>
    </source>
</evidence>
<dbReference type="SUPFAM" id="SSF57770">
    <property type="entry name" value="Methionyl-tRNA synthetase (MetRS), Zn-domain"/>
    <property type="match status" value="1"/>
</dbReference>
<dbReference type="FunFam" id="2.40.50.140:FF:000042">
    <property type="entry name" value="Methionine--tRNA ligase"/>
    <property type="match status" value="1"/>
</dbReference>
<evidence type="ECO:0000256" key="2">
    <source>
        <dbReference type="ARBA" id="ARBA00004496"/>
    </source>
</evidence>
<dbReference type="GO" id="GO:0004825">
    <property type="term" value="F:methionine-tRNA ligase activity"/>
    <property type="evidence" value="ECO:0007669"/>
    <property type="project" value="UniProtKB-UniRule"/>
</dbReference>
<evidence type="ECO:0000256" key="3">
    <source>
        <dbReference type="ARBA" id="ARBA00008258"/>
    </source>
</evidence>
<dbReference type="CDD" id="cd00814">
    <property type="entry name" value="MetRS_core"/>
    <property type="match status" value="1"/>
</dbReference>
<dbReference type="PROSITE" id="PS00178">
    <property type="entry name" value="AA_TRNA_LIGASE_I"/>
    <property type="match status" value="1"/>
</dbReference>
<comment type="subcellular location">
    <subcellularLocation>
        <location evidence="2 16">Cytoplasm</location>
    </subcellularLocation>
</comment>
<comment type="subunit">
    <text evidence="4 16">Homodimer.</text>
</comment>
<sequence>MAEKQRKILVTSALPYANGPIHLGHLVEYIQTDIWVRFQKLQGHECWYVCADDTHGTPVMLRAQQEGVTPEALIARMSAEHQRDFAEFAVGFDNYYSTHSPENRELAGLIYRRLTEGGHIAKRFIKQAYDPIKQMFLPDRFIKGECPRCGAPDQYGDSCEVCGATYAPTELKNAVSALSGAKPIEKESEHYFFKLGDFEDTLRAWLFPDITQPRHVQPEVANKLDEWFNAGLKDWDISRDAPYFGFEIPDAPGKYFYVWLDAPIGYMASFKNLCNKGPGAGAGGRGSANTTGPDFDEFWGKDSKAELYHFIGKDILYFHALFWPAMLEGAGFRQPTAVWAHGFLTIDGQKMSKSRGTFITARTYLNHLNPEYLRYYFAAKLGPHVDDIDLNLDDFVARVNSDLVGKYINIASRAAGFVTKRFEGRLIRERELMYQDTHISSDTTLETQLYGEEHTLRAAYEERDYGRVVREAMRLADHVNQYFDRHKPWELAKDPAQATRLHQVCSECLNAFRILTIYLRPILPGLAEQVADFMNLAGELDWAHLRQYPTRPIKEYRHLLTRIDPKQVEAMLDETKENLQLQLVKTASANRLPLSPRERDGVRAAGGEGRGTHKATLPKELIELARELRAQQTDAEQLIWGLLRDRRVHDAKFRRQYPIELGGKRFVVDFYCDEAKLAVEVDGGQHQEQEARDTERTRLLEQQGIKVIRFWNHEVLAQTQSVIESIWNTLEEQSPMTQPPSPPTQPSPPTPLPQGEGSQTISIDDFAKVDLRIAKIVGASYVEGADKLLQLTVDVGEEKTRNIFAGIRSAYDPKTLEGRLTVVVANLAPRKMKFGVSEGMVLAAGSGGKDLWILSPDSGAQPGMRVK</sequence>
<keyword evidence="7 16" id="KW-0436">Ligase</keyword>
<feature type="domain" description="TRNA-binding" evidence="18">
    <location>
        <begin position="765"/>
        <end position="867"/>
    </location>
</feature>
<evidence type="ECO:0000313" key="19">
    <source>
        <dbReference type="EMBL" id="OGI43572.1"/>
    </source>
</evidence>
<keyword evidence="11 16" id="KW-0067">ATP-binding</keyword>
<dbReference type="GO" id="GO:0000049">
    <property type="term" value="F:tRNA binding"/>
    <property type="evidence" value="ECO:0007669"/>
    <property type="project" value="UniProtKB-UniRule"/>
</dbReference>
<evidence type="ECO:0000256" key="8">
    <source>
        <dbReference type="ARBA" id="ARBA00022723"/>
    </source>
</evidence>
<dbReference type="Proteomes" id="UP000179344">
    <property type="component" value="Unassembled WGS sequence"/>
</dbReference>
<dbReference type="GO" id="GO:0005829">
    <property type="term" value="C:cytosol"/>
    <property type="evidence" value="ECO:0007669"/>
    <property type="project" value="TreeGrafter"/>
</dbReference>
<dbReference type="EMBL" id="MFST01000108">
    <property type="protein sequence ID" value="OGI43572.1"/>
    <property type="molecule type" value="Genomic_DNA"/>
</dbReference>
<evidence type="ECO:0000256" key="13">
    <source>
        <dbReference type="ARBA" id="ARBA00022917"/>
    </source>
</evidence>
<dbReference type="PROSITE" id="PS50886">
    <property type="entry name" value="TRBD"/>
    <property type="match status" value="1"/>
</dbReference>
<evidence type="ECO:0000256" key="6">
    <source>
        <dbReference type="ARBA" id="ARBA00022555"/>
    </source>
</evidence>
<dbReference type="InterPro" id="IPR033911">
    <property type="entry name" value="MetRS_core"/>
</dbReference>
<keyword evidence="12 16" id="KW-0694">RNA-binding</keyword>
<evidence type="ECO:0000313" key="20">
    <source>
        <dbReference type="Proteomes" id="UP000179344"/>
    </source>
</evidence>
<comment type="similarity">
    <text evidence="3 16">Belongs to the class-I aminoacyl-tRNA synthetase family. MetG type 1 subfamily.</text>
</comment>
<protein>
    <recommendedName>
        <fullName evidence="16">Methionine--tRNA ligase</fullName>
        <ecNumber evidence="16">6.1.1.10</ecNumber>
    </recommendedName>
    <alternativeName>
        <fullName evidence="16">Methionyl-tRNA synthetase</fullName>
        <shortName evidence="16">MetRS</shortName>
    </alternativeName>
</protein>
<dbReference type="NCBIfam" id="TIGR00398">
    <property type="entry name" value="metG"/>
    <property type="match status" value="1"/>
</dbReference>
<dbReference type="FunFam" id="2.20.28.20:FF:000001">
    <property type="entry name" value="Methionine--tRNA ligase"/>
    <property type="match status" value="1"/>
</dbReference>
<organism evidence="19 20">
    <name type="scientific">Candidatus Muproteobacteria bacterium RBG_16_65_31</name>
    <dbReference type="NCBI Taxonomy" id="1817759"/>
    <lineage>
        <taxon>Bacteria</taxon>
        <taxon>Pseudomonadati</taxon>
        <taxon>Pseudomonadota</taxon>
        <taxon>Candidatus Muproteobacteria</taxon>
    </lineage>
</organism>
<feature type="binding site" evidence="16">
    <location>
        <position position="159"/>
    </location>
    <ligand>
        <name>Zn(2+)</name>
        <dbReference type="ChEBI" id="CHEBI:29105"/>
    </ligand>
</feature>
<name>A0A1F6TEQ6_9PROT</name>
<feature type="binding site" evidence="16">
    <location>
        <position position="353"/>
    </location>
    <ligand>
        <name>ATP</name>
        <dbReference type="ChEBI" id="CHEBI:30616"/>
    </ligand>
</feature>
<keyword evidence="13 16" id="KW-0648">Protein biosynthesis</keyword>
<evidence type="ECO:0000256" key="17">
    <source>
        <dbReference type="SAM" id="MobiDB-lite"/>
    </source>
</evidence>
<evidence type="ECO:0000256" key="9">
    <source>
        <dbReference type="ARBA" id="ARBA00022741"/>
    </source>
</evidence>
<dbReference type="CDD" id="cd02800">
    <property type="entry name" value="tRNA_bind_EcMetRS_like"/>
    <property type="match status" value="1"/>
</dbReference>
<dbReference type="HAMAP" id="MF_00098">
    <property type="entry name" value="Met_tRNA_synth_type1"/>
    <property type="match status" value="1"/>
</dbReference>
<feature type="binding site" evidence="16">
    <location>
        <position position="146"/>
    </location>
    <ligand>
        <name>Zn(2+)</name>
        <dbReference type="ChEBI" id="CHEBI:29105"/>
    </ligand>
</feature>
<evidence type="ECO:0000256" key="15">
    <source>
        <dbReference type="ARBA" id="ARBA00047364"/>
    </source>
</evidence>
<dbReference type="GO" id="GO:0046872">
    <property type="term" value="F:metal ion binding"/>
    <property type="evidence" value="ECO:0007669"/>
    <property type="project" value="UniProtKB-KW"/>
</dbReference>
<dbReference type="InterPro" id="IPR029038">
    <property type="entry name" value="MetRS_Zn"/>
</dbReference>
<dbReference type="InterPro" id="IPR001412">
    <property type="entry name" value="aa-tRNA-synth_I_CS"/>
</dbReference>
<comment type="cofactor">
    <cofactor evidence="16">
        <name>Zn(2+)</name>
        <dbReference type="ChEBI" id="CHEBI:29105"/>
    </cofactor>
    <text evidence="16">Binds 1 zinc ion per subunit.</text>
</comment>
<dbReference type="Pfam" id="PF09334">
    <property type="entry name" value="tRNA-synt_1g"/>
    <property type="match status" value="1"/>
</dbReference>
<dbReference type="SUPFAM" id="SSF47323">
    <property type="entry name" value="Anticodon-binding domain of a subclass of class I aminoacyl-tRNA synthetases"/>
    <property type="match status" value="1"/>
</dbReference>
<gene>
    <name evidence="16" type="primary">metG</name>
    <name evidence="19" type="ORF">A2V92_06300</name>
</gene>
<dbReference type="Pfam" id="PF01588">
    <property type="entry name" value="tRNA_bind"/>
    <property type="match status" value="1"/>
</dbReference>
<dbReference type="NCBIfam" id="NF001100">
    <property type="entry name" value="PRK00133.1"/>
    <property type="match status" value="1"/>
</dbReference>
<feature type="compositionally biased region" description="Pro residues" evidence="17">
    <location>
        <begin position="737"/>
        <end position="752"/>
    </location>
</feature>
<proteinExistence type="inferred from homology"/>
<reference evidence="19 20" key="1">
    <citation type="journal article" date="2016" name="Nat. Commun.">
        <title>Thousands of microbial genomes shed light on interconnected biogeochemical processes in an aquifer system.</title>
        <authorList>
            <person name="Anantharaman K."/>
            <person name="Brown C.T."/>
            <person name="Hug L.A."/>
            <person name="Sharon I."/>
            <person name="Castelle C.J."/>
            <person name="Probst A.J."/>
            <person name="Thomas B.C."/>
            <person name="Singh A."/>
            <person name="Wilkins M.J."/>
            <person name="Karaoz U."/>
            <person name="Brodie E.L."/>
            <person name="Williams K.H."/>
            <person name="Hubbard S.S."/>
            <person name="Banfield J.F."/>
        </authorList>
    </citation>
    <scope>NUCLEOTIDE SEQUENCE [LARGE SCALE GENOMIC DNA]</scope>
</reference>
<dbReference type="InterPro" id="IPR023458">
    <property type="entry name" value="Met-tRNA_ligase_1"/>
</dbReference>
<dbReference type="InterPro" id="IPR009080">
    <property type="entry name" value="tRNAsynth_Ia_anticodon-bd"/>
</dbReference>
<dbReference type="Pfam" id="PF04480">
    <property type="entry name" value="DUF559"/>
    <property type="match status" value="1"/>
</dbReference>
<dbReference type="NCBIfam" id="TIGR00399">
    <property type="entry name" value="metG_C_term"/>
    <property type="match status" value="1"/>
</dbReference>
<dbReference type="GO" id="GO:0005524">
    <property type="term" value="F:ATP binding"/>
    <property type="evidence" value="ECO:0007669"/>
    <property type="project" value="UniProtKB-UniRule"/>
</dbReference>
<dbReference type="PRINTS" id="PR01041">
    <property type="entry name" value="TRNASYNTHMET"/>
</dbReference>
<dbReference type="InterPro" id="IPR015413">
    <property type="entry name" value="Methionyl/Leucyl_tRNA_Synth"/>
</dbReference>
<evidence type="ECO:0000256" key="14">
    <source>
        <dbReference type="ARBA" id="ARBA00023146"/>
    </source>
</evidence>
<dbReference type="InterPro" id="IPR002547">
    <property type="entry name" value="tRNA-bd_dom"/>
</dbReference>
<evidence type="ECO:0000256" key="10">
    <source>
        <dbReference type="ARBA" id="ARBA00022833"/>
    </source>
</evidence>
<keyword evidence="14 16" id="KW-0030">Aminoacyl-tRNA synthetase</keyword>
<dbReference type="SUPFAM" id="SSF52374">
    <property type="entry name" value="Nucleotidylyl transferase"/>
    <property type="match status" value="1"/>
</dbReference>
<comment type="caution">
    <text evidence="19">The sequence shown here is derived from an EMBL/GenBank/DDBJ whole genome shotgun (WGS) entry which is preliminary data.</text>
</comment>
<dbReference type="CDD" id="cd07957">
    <property type="entry name" value="Anticodon_Ia_Met"/>
    <property type="match status" value="1"/>
</dbReference>
<evidence type="ECO:0000256" key="4">
    <source>
        <dbReference type="ARBA" id="ARBA00011738"/>
    </source>
</evidence>
<dbReference type="GO" id="GO:0006431">
    <property type="term" value="P:methionyl-tRNA aminoacylation"/>
    <property type="evidence" value="ECO:0007669"/>
    <property type="project" value="UniProtKB-UniRule"/>
</dbReference>
<dbReference type="PANTHER" id="PTHR45765:SF1">
    <property type="entry name" value="METHIONINE--TRNA LIGASE, CYTOPLASMIC"/>
    <property type="match status" value="1"/>
</dbReference>
<dbReference type="InterPro" id="IPR004495">
    <property type="entry name" value="Met-tRNA-synth_bsu_C"/>
</dbReference>
<comment type="catalytic activity">
    <reaction evidence="15 16">
        <text>tRNA(Met) + L-methionine + ATP = L-methionyl-tRNA(Met) + AMP + diphosphate</text>
        <dbReference type="Rhea" id="RHEA:13481"/>
        <dbReference type="Rhea" id="RHEA-COMP:9667"/>
        <dbReference type="Rhea" id="RHEA-COMP:9698"/>
        <dbReference type="ChEBI" id="CHEBI:30616"/>
        <dbReference type="ChEBI" id="CHEBI:33019"/>
        <dbReference type="ChEBI" id="CHEBI:57844"/>
        <dbReference type="ChEBI" id="CHEBI:78442"/>
        <dbReference type="ChEBI" id="CHEBI:78530"/>
        <dbReference type="ChEBI" id="CHEBI:456215"/>
        <dbReference type="EC" id="6.1.1.10"/>
    </reaction>
</comment>
<evidence type="ECO:0000256" key="1">
    <source>
        <dbReference type="ARBA" id="ARBA00003314"/>
    </source>
</evidence>
<keyword evidence="10 16" id="KW-0862">Zinc</keyword>
<dbReference type="Gene3D" id="3.40.960.10">
    <property type="entry name" value="VSR Endonuclease"/>
    <property type="match status" value="1"/>
</dbReference>
<dbReference type="InterPro" id="IPR041872">
    <property type="entry name" value="Anticodon_Met"/>
</dbReference>
<dbReference type="PANTHER" id="PTHR45765">
    <property type="entry name" value="METHIONINE--TRNA LIGASE"/>
    <property type="match status" value="1"/>
</dbReference>
<accession>A0A1F6TEQ6</accession>
<dbReference type="InterPro" id="IPR014729">
    <property type="entry name" value="Rossmann-like_a/b/a_fold"/>
</dbReference>
<feature type="region of interest" description="Disordered" evidence="17">
    <location>
        <begin position="732"/>
        <end position="759"/>
    </location>
</feature>
<keyword evidence="6 16" id="KW-0820">tRNA-binding</keyword>
<feature type="binding site" evidence="16">
    <location>
        <position position="149"/>
    </location>
    <ligand>
        <name>Zn(2+)</name>
        <dbReference type="ChEBI" id="CHEBI:29105"/>
    </ligand>
</feature>